<sequence length="275" mass="31046">INDEEMLAAVLEMSQQENVPSTTSGLGVGEPTSSPDTGFGDVDGNDFLKQGDSFDTDGPTAEVSNLINLAKDLDENKENQTPEEAQGEFDWVQQYNLEQDREEQELQQALAQSLQDQEAREMKEEDDLIRATELSLQEFNNSMHECSDEDSGNEDILDMDYTVAEAEELKRNAETGDLPNSFRLVSVVSHIGSSSSSGHYISDVYDIKKQSWLTYNDLDVTKTQVSSVQRDRDRSGYIFFYMHNFFFFFFLIHFSFSQSHSESIHTTPSDTAGFT</sequence>
<reference evidence="10" key="3">
    <citation type="submission" date="2025-09" db="UniProtKB">
        <authorList>
            <consortium name="Ensembl"/>
        </authorList>
    </citation>
    <scope>IDENTIFICATION</scope>
</reference>
<dbReference type="GO" id="GO:0043161">
    <property type="term" value="P:proteasome-mediated ubiquitin-dependent protein catabolic process"/>
    <property type="evidence" value="ECO:0007669"/>
    <property type="project" value="InterPro"/>
</dbReference>
<dbReference type="Gene3D" id="3.90.70.10">
    <property type="entry name" value="Cysteine proteinases"/>
    <property type="match status" value="1"/>
</dbReference>
<protein>
    <recommendedName>
        <fullName evidence="2">ubiquitinyl hydrolase 1</fullName>
        <ecNumber evidence="2">3.4.19.12</ecNumber>
    </recommendedName>
</protein>
<dbReference type="InterPro" id="IPR044635">
    <property type="entry name" value="UBP14-like"/>
</dbReference>
<dbReference type="InterPro" id="IPR018200">
    <property type="entry name" value="USP_CS"/>
</dbReference>
<dbReference type="AlphaFoldDB" id="A0A8C4TCZ9"/>
<reference evidence="10" key="2">
    <citation type="submission" date="2025-08" db="UniProtKB">
        <authorList>
            <consortium name="Ensembl"/>
        </authorList>
    </citation>
    <scope>IDENTIFICATION</scope>
</reference>
<evidence type="ECO:0000256" key="7">
    <source>
        <dbReference type="SAM" id="MobiDB-lite"/>
    </source>
</evidence>
<dbReference type="PANTHER" id="PTHR43982">
    <property type="entry name" value="UBIQUITIN CARBOXYL-TERMINAL HYDROLASE"/>
    <property type="match status" value="1"/>
</dbReference>
<dbReference type="PROSITE" id="PS50235">
    <property type="entry name" value="USP_3"/>
    <property type="match status" value="1"/>
</dbReference>
<dbReference type="GO" id="GO:0016579">
    <property type="term" value="P:protein deubiquitination"/>
    <property type="evidence" value="ECO:0007669"/>
    <property type="project" value="InterPro"/>
</dbReference>
<evidence type="ECO:0000256" key="1">
    <source>
        <dbReference type="ARBA" id="ARBA00000707"/>
    </source>
</evidence>
<dbReference type="InterPro" id="IPR038765">
    <property type="entry name" value="Papain-like_cys_pep_sf"/>
</dbReference>
<name>A0A8C4TCZ9_ERPCA</name>
<dbReference type="SUPFAM" id="SSF54001">
    <property type="entry name" value="Cysteine proteinases"/>
    <property type="match status" value="1"/>
</dbReference>
<keyword evidence="8" id="KW-0472">Membrane</keyword>
<keyword evidence="6" id="KW-0788">Thiol protease</keyword>
<keyword evidence="8" id="KW-1133">Transmembrane helix</keyword>
<keyword evidence="4" id="KW-0833">Ubl conjugation pathway</keyword>
<dbReference type="InterPro" id="IPR028889">
    <property type="entry name" value="USP"/>
</dbReference>
<evidence type="ECO:0000313" key="11">
    <source>
        <dbReference type="Proteomes" id="UP000694620"/>
    </source>
</evidence>
<dbReference type="GO" id="GO:0061136">
    <property type="term" value="P:regulation of proteasomal protein catabolic process"/>
    <property type="evidence" value="ECO:0007669"/>
    <property type="project" value="TreeGrafter"/>
</dbReference>
<feature type="region of interest" description="Disordered" evidence="7">
    <location>
        <begin position="12"/>
        <end position="61"/>
    </location>
</feature>
<dbReference type="Ensembl" id="ENSECRT00000029459.1">
    <property type="protein sequence ID" value="ENSECRP00000028847.1"/>
    <property type="gene ID" value="ENSECRG00000019528.1"/>
</dbReference>
<dbReference type="Pfam" id="PF02809">
    <property type="entry name" value="UIM"/>
    <property type="match status" value="2"/>
</dbReference>
<dbReference type="InterPro" id="IPR001394">
    <property type="entry name" value="Peptidase_C19_UCH"/>
</dbReference>
<organism evidence="10 11">
    <name type="scientific">Erpetoichthys calabaricus</name>
    <name type="common">Rope fish</name>
    <name type="synonym">Calamoichthys calabaricus</name>
    <dbReference type="NCBI Taxonomy" id="27687"/>
    <lineage>
        <taxon>Eukaryota</taxon>
        <taxon>Metazoa</taxon>
        <taxon>Chordata</taxon>
        <taxon>Craniata</taxon>
        <taxon>Vertebrata</taxon>
        <taxon>Euteleostomi</taxon>
        <taxon>Actinopterygii</taxon>
        <taxon>Polypteriformes</taxon>
        <taxon>Polypteridae</taxon>
        <taxon>Erpetoichthys</taxon>
    </lineage>
</organism>
<dbReference type="Proteomes" id="UP000694620">
    <property type="component" value="Chromosome 8"/>
</dbReference>
<keyword evidence="3" id="KW-0645">Protease</keyword>
<evidence type="ECO:0000259" key="9">
    <source>
        <dbReference type="PROSITE" id="PS50235"/>
    </source>
</evidence>
<evidence type="ECO:0000313" key="10">
    <source>
        <dbReference type="Ensembl" id="ENSECRP00000028847.1"/>
    </source>
</evidence>
<keyword evidence="8" id="KW-0812">Transmembrane</keyword>
<evidence type="ECO:0000256" key="3">
    <source>
        <dbReference type="ARBA" id="ARBA00022670"/>
    </source>
</evidence>
<feature type="domain" description="USP" evidence="9">
    <location>
        <begin position="1"/>
        <end position="244"/>
    </location>
</feature>
<comment type="catalytic activity">
    <reaction evidence="1">
        <text>Thiol-dependent hydrolysis of ester, thioester, amide, peptide and isopeptide bonds formed by the C-terminal Gly of ubiquitin (a 76-residue protein attached to proteins as an intracellular targeting signal).</text>
        <dbReference type="EC" id="3.4.19.12"/>
    </reaction>
</comment>
<reference evidence="10" key="1">
    <citation type="submission" date="2021-06" db="EMBL/GenBank/DDBJ databases">
        <authorList>
            <consortium name="Wellcome Sanger Institute Data Sharing"/>
        </authorList>
    </citation>
    <scope>NUCLEOTIDE SEQUENCE [LARGE SCALE GENOMIC DNA]</scope>
</reference>
<dbReference type="PROSITE" id="PS00973">
    <property type="entry name" value="USP_2"/>
    <property type="match status" value="1"/>
</dbReference>
<dbReference type="PROSITE" id="PS50330">
    <property type="entry name" value="UIM"/>
    <property type="match status" value="2"/>
</dbReference>
<evidence type="ECO:0000256" key="2">
    <source>
        <dbReference type="ARBA" id="ARBA00012759"/>
    </source>
</evidence>
<proteinExistence type="predicted"/>
<feature type="compositionally biased region" description="Polar residues" evidence="7">
    <location>
        <begin position="13"/>
        <end position="36"/>
    </location>
</feature>
<evidence type="ECO:0000256" key="5">
    <source>
        <dbReference type="ARBA" id="ARBA00022801"/>
    </source>
</evidence>
<accession>A0A8C4TCZ9</accession>
<dbReference type="EC" id="3.4.19.12" evidence="2"/>
<dbReference type="PANTHER" id="PTHR43982:SF6">
    <property type="entry name" value="UBIQUITIN CARBOXYL-TERMINAL HYDROLASE 2-RELATED"/>
    <property type="match status" value="1"/>
</dbReference>
<dbReference type="GO" id="GO:0070628">
    <property type="term" value="F:proteasome binding"/>
    <property type="evidence" value="ECO:0007669"/>
    <property type="project" value="TreeGrafter"/>
</dbReference>
<feature type="transmembrane region" description="Helical" evidence="8">
    <location>
        <begin position="237"/>
        <end position="256"/>
    </location>
</feature>
<dbReference type="GO" id="GO:0004843">
    <property type="term" value="F:cysteine-type deubiquitinase activity"/>
    <property type="evidence" value="ECO:0007669"/>
    <property type="project" value="UniProtKB-EC"/>
</dbReference>
<dbReference type="GeneTree" id="ENSGT00940000158091"/>
<dbReference type="InterPro" id="IPR003903">
    <property type="entry name" value="UIM_dom"/>
</dbReference>
<evidence type="ECO:0000256" key="4">
    <source>
        <dbReference type="ARBA" id="ARBA00022786"/>
    </source>
</evidence>
<evidence type="ECO:0000256" key="8">
    <source>
        <dbReference type="SAM" id="Phobius"/>
    </source>
</evidence>
<keyword evidence="5" id="KW-0378">Hydrolase</keyword>
<dbReference type="SMART" id="SM00726">
    <property type="entry name" value="UIM"/>
    <property type="match status" value="3"/>
</dbReference>
<evidence type="ECO:0000256" key="6">
    <source>
        <dbReference type="ARBA" id="ARBA00022807"/>
    </source>
</evidence>
<dbReference type="Pfam" id="PF00443">
    <property type="entry name" value="UCH"/>
    <property type="match status" value="1"/>
</dbReference>
<dbReference type="FunFam" id="3.90.70.10:FF:000066">
    <property type="entry name" value="Ubiquitin carboxyl-terminal hydrolase 37"/>
    <property type="match status" value="1"/>
</dbReference>
<keyword evidence="11" id="KW-1185">Reference proteome</keyword>